<accession>R9P2G9</accession>
<name>R9P2G9_PSEHS</name>
<dbReference type="AlphaFoldDB" id="R9P2G9"/>
<dbReference type="RefSeq" id="XP_012188979.1">
    <property type="nucleotide sequence ID" value="XM_012333589.1"/>
</dbReference>
<dbReference type="HOGENOM" id="CLU_1732288_0_0_1"/>
<proteinExistence type="predicted"/>
<reference evidence="2" key="1">
    <citation type="journal article" date="2013" name="Genome Announc.">
        <title>Draft genome sequence of the basidiomycetous yeast-like fungus Pseudozyma hubeiensis SY62, which produces an abundant amount of the biosurfactant mannosylerythritol lipids.</title>
        <authorList>
            <person name="Konishi M."/>
            <person name="Hatada Y."/>
            <person name="Horiuchi J."/>
        </authorList>
    </citation>
    <scope>NUCLEOTIDE SEQUENCE [LARGE SCALE GENOMIC DNA]</scope>
    <source>
        <strain evidence="2">SY62</strain>
    </source>
</reference>
<sequence>MPRPSFSKGTAAARRSRAVRCGVVGVGMHTINLDSVRLCIVVLPLGLPSPTPSPSPYPYPLYHYLLQKYIAYSILIDSTLTLSRHLLALQLCICSDSFGSRLPDSCTNIDTFAALFGRDPLKATIKLSIIVTLRHLPPNTHSACISSSERV</sequence>
<organism evidence="1 2">
    <name type="scientific">Pseudozyma hubeiensis (strain SY62)</name>
    <name type="common">Yeast</name>
    <dbReference type="NCBI Taxonomy" id="1305764"/>
    <lineage>
        <taxon>Eukaryota</taxon>
        <taxon>Fungi</taxon>
        <taxon>Dikarya</taxon>
        <taxon>Basidiomycota</taxon>
        <taxon>Ustilaginomycotina</taxon>
        <taxon>Ustilaginomycetes</taxon>
        <taxon>Ustilaginales</taxon>
        <taxon>Ustilaginaceae</taxon>
        <taxon>Pseudozyma</taxon>
    </lineage>
</organism>
<keyword evidence="2" id="KW-1185">Reference proteome</keyword>
<dbReference type="Proteomes" id="UP000014071">
    <property type="component" value="Unassembled WGS sequence"/>
</dbReference>
<dbReference type="GeneID" id="24108258"/>
<evidence type="ECO:0000313" key="2">
    <source>
        <dbReference type="Proteomes" id="UP000014071"/>
    </source>
</evidence>
<dbReference type="EMBL" id="DF238793">
    <property type="protein sequence ID" value="GAC95392.1"/>
    <property type="molecule type" value="Genomic_DNA"/>
</dbReference>
<protein>
    <submittedName>
        <fullName evidence="1">Uncharacterized protein</fullName>
    </submittedName>
</protein>
<gene>
    <name evidence="1" type="ORF">PHSY_002967</name>
</gene>
<dbReference type="OrthoDB" id="10536602at2759"/>
<evidence type="ECO:0000313" key="1">
    <source>
        <dbReference type="EMBL" id="GAC95392.1"/>
    </source>
</evidence>